<dbReference type="InterPro" id="IPR036847">
    <property type="entry name" value="RimP_C_sf"/>
</dbReference>
<dbReference type="CDD" id="cd01734">
    <property type="entry name" value="YlxS_C"/>
    <property type="match status" value="1"/>
</dbReference>
<feature type="domain" description="Ribosome maturation factor RimP N-terminal" evidence="3">
    <location>
        <begin position="42"/>
        <end position="108"/>
    </location>
</feature>
<dbReference type="GO" id="GO:0006412">
    <property type="term" value="P:translation"/>
    <property type="evidence" value="ECO:0007669"/>
    <property type="project" value="TreeGrafter"/>
</dbReference>
<dbReference type="GO" id="GO:0000028">
    <property type="term" value="P:ribosomal small subunit assembly"/>
    <property type="evidence" value="ECO:0007669"/>
    <property type="project" value="TreeGrafter"/>
</dbReference>
<evidence type="ECO:0000256" key="1">
    <source>
        <dbReference type="ARBA" id="ARBA00022490"/>
    </source>
</evidence>
<reference evidence="5" key="1">
    <citation type="submission" date="2018-06" db="EMBL/GenBank/DDBJ databases">
        <authorList>
            <person name="Zhirakovskaya E."/>
        </authorList>
    </citation>
    <scope>NUCLEOTIDE SEQUENCE</scope>
</reference>
<dbReference type="Pfam" id="PF17384">
    <property type="entry name" value="DUF150_C"/>
    <property type="match status" value="1"/>
</dbReference>
<dbReference type="AlphaFoldDB" id="A0A3B1CM74"/>
<proteinExistence type="inferred from homology"/>
<dbReference type="PANTHER" id="PTHR33867:SF1">
    <property type="entry name" value="RIBOSOME MATURATION FACTOR RIMP"/>
    <property type="match status" value="1"/>
</dbReference>
<dbReference type="SUPFAM" id="SSF74942">
    <property type="entry name" value="YhbC-like, C-terminal domain"/>
    <property type="match status" value="1"/>
</dbReference>
<organism evidence="5">
    <name type="scientific">hydrothermal vent metagenome</name>
    <dbReference type="NCBI Taxonomy" id="652676"/>
    <lineage>
        <taxon>unclassified sequences</taxon>
        <taxon>metagenomes</taxon>
        <taxon>ecological metagenomes</taxon>
    </lineage>
</organism>
<dbReference type="Pfam" id="PF02576">
    <property type="entry name" value="RimP_N"/>
    <property type="match status" value="1"/>
</dbReference>
<gene>
    <name evidence="5" type="ORF">MNBD_NITROSPIRAE01-407</name>
</gene>
<dbReference type="SUPFAM" id="SSF75420">
    <property type="entry name" value="YhbC-like, N-terminal domain"/>
    <property type="match status" value="1"/>
</dbReference>
<evidence type="ECO:0000313" key="5">
    <source>
        <dbReference type="EMBL" id="VAX29422.1"/>
    </source>
</evidence>
<dbReference type="InterPro" id="IPR028989">
    <property type="entry name" value="RimP_N"/>
</dbReference>
<accession>A0A3B1CM74</accession>
<keyword evidence="2" id="KW-0690">Ribosome biogenesis</keyword>
<dbReference type="InterPro" id="IPR028998">
    <property type="entry name" value="RimP_C"/>
</dbReference>
<evidence type="ECO:0000259" key="3">
    <source>
        <dbReference type="Pfam" id="PF02576"/>
    </source>
</evidence>
<dbReference type="EMBL" id="UOGF01000050">
    <property type="protein sequence ID" value="VAX29422.1"/>
    <property type="molecule type" value="Genomic_DNA"/>
</dbReference>
<keyword evidence="1" id="KW-0963">Cytoplasm</keyword>
<dbReference type="InterPro" id="IPR003728">
    <property type="entry name" value="Ribosome_maturation_RimP"/>
</dbReference>
<name>A0A3B1CM74_9ZZZZ</name>
<dbReference type="HAMAP" id="MF_01077">
    <property type="entry name" value="RimP"/>
    <property type="match status" value="1"/>
</dbReference>
<evidence type="ECO:0000259" key="4">
    <source>
        <dbReference type="Pfam" id="PF17384"/>
    </source>
</evidence>
<dbReference type="Gene3D" id="2.30.30.180">
    <property type="entry name" value="Ribosome maturation factor RimP, C-terminal domain"/>
    <property type="match status" value="1"/>
</dbReference>
<protein>
    <submittedName>
        <fullName evidence="5">Bacterial ribosome SSU maturation protein RimP</fullName>
    </submittedName>
</protein>
<sequence>MLSPLENPIAEIVTLTTSFADSSDKDRPADGISLTERIKTLAAPYLRSLDLELFDLQISGNQVRIFIDKESGVTLEHCSKLSRLLGPALDVDETMSRAYALEISSPGLNRPLRHAADFLRYVGKKIKVKTYEKIEKQKVFIGCLNDFREDAVFMTTDEGDTLRIPFDQVAKACLEPEFALEQKKRG</sequence>
<dbReference type="PANTHER" id="PTHR33867">
    <property type="entry name" value="RIBOSOME MATURATION FACTOR RIMP"/>
    <property type="match status" value="1"/>
</dbReference>
<dbReference type="Gene3D" id="3.30.300.70">
    <property type="entry name" value="RimP-like superfamily, N-terminal"/>
    <property type="match status" value="1"/>
</dbReference>
<feature type="domain" description="Ribosome maturation factor RimP C-terminal" evidence="4">
    <location>
        <begin position="112"/>
        <end position="178"/>
    </location>
</feature>
<evidence type="ECO:0000256" key="2">
    <source>
        <dbReference type="ARBA" id="ARBA00022517"/>
    </source>
</evidence>
<dbReference type="InterPro" id="IPR035956">
    <property type="entry name" value="RimP_N_sf"/>
</dbReference>
<dbReference type="GO" id="GO:0005829">
    <property type="term" value="C:cytosol"/>
    <property type="evidence" value="ECO:0007669"/>
    <property type="project" value="TreeGrafter"/>
</dbReference>